<comment type="caution">
    <text evidence="8">The sequence shown here is derived from an EMBL/GenBank/DDBJ whole genome shotgun (WGS) entry which is preliminary data.</text>
</comment>
<name>A0A917C3T1_9PROT</name>
<dbReference type="GO" id="GO:0016020">
    <property type="term" value="C:membrane"/>
    <property type="evidence" value="ECO:0007669"/>
    <property type="project" value="UniProtKB-SubCell"/>
</dbReference>
<evidence type="ECO:0000259" key="7">
    <source>
        <dbReference type="Pfam" id="PF00892"/>
    </source>
</evidence>
<feature type="domain" description="EamA" evidence="7">
    <location>
        <begin position="4"/>
        <end position="135"/>
    </location>
</feature>
<dbReference type="SUPFAM" id="SSF103481">
    <property type="entry name" value="Multidrug resistance efflux transporter EmrE"/>
    <property type="match status" value="2"/>
</dbReference>
<reference evidence="8" key="2">
    <citation type="submission" date="2020-09" db="EMBL/GenBank/DDBJ databases">
        <authorList>
            <person name="Sun Q."/>
            <person name="Zhou Y."/>
        </authorList>
    </citation>
    <scope>NUCLEOTIDE SEQUENCE</scope>
    <source>
        <strain evidence="8">CGMCC 1.15254</strain>
    </source>
</reference>
<dbReference type="RefSeq" id="WP_188665572.1">
    <property type="nucleotide sequence ID" value="NZ_BMHV01000018.1"/>
</dbReference>
<feature type="transmembrane region" description="Helical" evidence="6">
    <location>
        <begin position="268"/>
        <end position="287"/>
    </location>
</feature>
<comment type="similarity">
    <text evidence="2">Belongs to the EamA transporter family.</text>
</comment>
<keyword evidence="3 6" id="KW-0812">Transmembrane</keyword>
<feature type="transmembrane region" description="Helical" evidence="6">
    <location>
        <begin position="91"/>
        <end position="112"/>
    </location>
</feature>
<feature type="transmembrane region" description="Helical" evidence="6">
    <location>
        <begin position="182"/>
        <end position="201"/>
    </location>
</feature>
<dbReference type="PANTHER" id="PTHR32322">
    <property type="entry name" value="INNER MEMBRANE TRANSPORTER"/>
    <property type="match status" value="1"/>
</dbReference>
<evidence type="ECO:0000313" key="9">
    <source>
        <dbReference type="Proteomes" id="UP000632498"/>
    </source>
</evidence>
<comment type="subcellular location">
    <subcellularLocation>
        <location evidence="1">Membrane</location>
        <topology evidence="1">Multi-pass membrane protein</topology>
    </subcellularLocation>
</comment>
<dbReference type="InterPro" id="IPR050638">
    <property type="entry name" value="AA-Vitamin_Transporters"/>
</dbReference>
<feature type="transmembrane region" description="Helical" evidence="6">
    <location>
        <begin position="119"/>
        <end position="137"/>
    </location>
</feature>
<feature type="transmembrane region" description="Helical" evidence="6">
    <location>
        <begin position="149"/>
        <end position="170"/>
    </location>
</feature>
<organism evidence="8 9">
    <name type="scientific">Terasakiella brassicae</name>
    <dbReference type="NCBI Taxonomy" id="1634917"/>
    <lineage>
        <taxon>Bacteria</taxon>
        <taxon>Pseudomonadati</taxon>
        <taxon>Pseudomonadota</taxon>
        <taxon>Alphaproteobacteria</taxon>
        <taxon>Rhodospirillales</taxon>
        <taxon>Terasakiellaceae</taxon>
        <taxon>Terasakiella</taxon>
    </lineage>
</organism>
<dbReference type="PANTHER" id="PTHR32322:SF2">
    <property type="entry name" value="EAMA DOMAIN-CONTAINING PROTEIN"/>
    <property type="match status" value="1"/>
</dbReference>
<dbReference type="Proteomes" id="UP000632498">
    <property type="component" value="Unassembled WGS sequence"/>
</dbReference>
<keyword evidence="9" id="KW-1185">Reference proteome</keyword>
<evidence type="ECO:0000256" key="4">
    <source>
        <dbReference type="ARBA" id="ARBA00022989"/>
    </source>
</evidence>
<dbReference type="InterPro" id="IPR037185">
    <property type="entry name" value="EmrE-like"/>
</dbReference>
<proteinExistence type="inferred from homology"/>
<keyword evidence="5 6" id="KW-0472">Membrane</keyword>
<evidence type="ECO:0000313" key="8">
    <source>
        <dbReference type="EMBL" id="GGF69395.1"/>
    </source>
</evidence>
<dbReference type="InterPro" id="IPR000620">
    <property type="entry name" value="EamA_dom"/>
</dbReference>
<reference evidence="8" key="1">
    <citation type="journal article" date="2014" name="Int. J. Syst. Evol. Microbiol.">
        <title>Complete genome sequence of Corynebacterium casei LMG S-19264T (=DSM 44701T), isolated from a smear-ripened cheese.</title>
        <authorList>
            <consortium name="US DOE Joint Genome Institute (JGI-PGF)"/>
            <person name="Walter F."/>
            <person name="Albersmeier A."/>
            <person name="Kalinowski J."/>
            <person name="Ruckert C."/>
        </authorList>
    </citation>
    <scope>NUCLEOTIDE SEQUENCE</scope>
    <source>
        <strain evidence="8">CGMCC 1.15254</strain>
    </source>
</reference>
<evidence type="ECO:0000256" key="6">
    <source>
        <dbReference type="SAM" id="Phobius"/>
    </source>
</evidence>
<evidence type="ECO:0000256" key="3">
    <source>
        <dbReference type="ARBA" id="ARBA00022692"/>
    </source>
</evidence>
<feature type="transmembrane region" description="Helical" evidence="6">
    <location>
        <begin position="213"/>
        <end position="237"/>
    </location>
</feature>
<evidence type="ECO:0000256" key="5">
    <source>
        <dbReference type="ARBA" id="ARBA00023136"/>
    </source>
</evidence>
<evidence type="ECO:0000256" key="1">
    <source>
        <dbReference type="ARBA" id="ARBA00004141"/>
    </source>
</evidence>
<accession>A0A917C3T1</accession>
<dbReference type="AlphaFoldDB" id="A0A917C3T1"/>
<evidence type="ECO:0000256" key="2">
    <source>
        <dbReference type="ARBA" id="ARBA00007362"/>
    </source>
</evidence>
<feature type="transmembrane region" description="Helical" evidence="6">
    <location>
        <begin position="64"/>
        <end position="85"/>
    </location>
</feature>
<dbReference type="EMBL" id="BMHV01000018">
    <property type="protein sequence ID" value="GGF69395.1"/>
    <property type="molecule type" value="Genomic_DNA"/>
</dbReference>
<gene>
    <name evidence="8" type="ORF">GCM10011332_24430</name>
</gene>
<protein>
    <submittedName>
        <fullName evidence="8">Membrane protein</fullName>
    </submittedName>
</protein>
<feature type="transmembrane region" description="Helical" evidence="6">
    <location>
        <begin position="35"/>
        <end position="52"/>
    </location>
</feature>
<keyword evidence="4 6" id="KW-1133">Transmembrane helix</keyword>
<feature type="transmembrane region" description="Helical" evidence="6">
    <location>
        <begin position="244"/>
        <end position="262"/>
    </location>
</feature>
<sequence>MPNAFLYITTVLIWGSTWLAIKYQLGVVAVEASIAYRFALASILLLAFCVLTRRSLAFDRKTHIWFALLGLCLFSGNYFFMYIASGHITTGLVSVGFCSMVVMNIILSRLFFKTSISGRVVLGATLGMVGTFMVFWPEVKHFDPSDSGFYGMTLVLLGTLCASFGNMVSARNQKKGVPVMQANAWGMAYGALFMAIFASFNGVEFTFDPRFEYIWSLFYLAVFGSVIAFGCYLTLLGNIGPEKAVYSVVLFPIVALSLSTVFEGYHWPMAAVVGVPLVLFGNVLVLTKLGTFRKVARV</sequence>
<dbReference type="Pfam" id="PF00892">
    <property type="entry name" value="EamA"/>
    <property type="match status" value="2"/>
</dbReference>
<feature type="domain" description="EamA" evidence="7">
    <location>
        <begin position="150"/>
        <end position="286"/>
    </location>
</feature>